<dbReference type="PANTHER" id="PTHR44591">
    <property type="entry name" value="STRESS RESPONSE REGULATOR PROTEIN 1"/>
    <property type="match status" value="1"/>
</dbReference>
<dbReference type="Gene3D" id="3.40.50.2300">
    <property type="match status" value="1"/>
</dbReference>
<dbReference type="AlphaFoldDB" id="A0A0P1MS30"/>
<protein>
    <submittedName>
        <fullName evidence="4">Two-component system, chemotaxis family, response regulator CheY</fullName>
    </submittedName>
</protein>
<feature type="modified residue" description="4-aspartylphosphate" evidence="2">
    <location>
        <position position="57"/>
    </location>
</feature>
<evidence type="ECO:0000313" key="5">
    <source>
        <dbReference type="Proteomes" id="UP000199197"/>
    </source>
</evidence>
<evidence type="ECO:0000313" key="4">
    <source>
        <dbReference type="EMBL" id="CUS98359.1"/>
    </source>
</evidence>
<dbReference type="InterPro" id="IPR011006">
    <property type="entry name" value="CheY-like_superfamily"/>
</dbReference>
<name>A0A0P1MS30_9BACT</name>
<dbReference type="Proteomes" id="UP000199197">
    <property type="component" value="Unassembled WGS sequence"/>
</dbReference>
<dbReference type="Pfam" id="PF00072">
    <property type="entry name" value="Response_reg"/>
    <property type="match status" value="1"/>
</dbReference>
<evidence type="ECO:0000259" key="3">
    <source>
        <dbReference type="PROSITE" id="PS50110"/>
    </source>
</evidence>
<organism evidence="4 5">
    <name type="scientific">Candidatus Chryseopegocella kryptomonas</name>
    <dbReference type="NCBI Taxonomy" id="1633643"/>
    <lineage>
        <taxon>Bacteria</taxon>
        <taxon>Pseudomonadati</taxon>
        <taxon>Candidatus Kryptoniota</taxon>
        <taxon>Candidatus Chryseopegocella</taxon>
    </lineage>
</organism>
<dbReference type="CDD" id="cd19923">
    <property type="entry name" value="REC_CheY_CheY3"/>
    <property type="match status" value="1"/>
</dbReference>
<dbReference type="PROSITE" id="PS50110">
    <property type="entry name" value="RESPONSE_REGULATORY"/>
    <property type="match status" value="1"/>
</dbReference>
<feature type="domain" description="Response regulatory" evidence="3">
    <location>
        <begin position="7"/>
        <end position="124"/>
    </location>
</feature>
<evidence type="ECO:0000256" key="2">
    <source>
        <dbReference type="PROSITE-ProRule" id="PRU00169"/>
    </source>
</evidence>
<gene>
    <name evidence="4" type="ORF">JGI23_00466</name>
</gene>
<reference evidence="5" key="1">
    <citation type="submission" date="2015-11" db="EMBL/GenBank/DDBJ databases">
        <authorList>
            <person name="Varghese N."/>
        </authorList>
    </citation>
    <scope>NUCLEOTIDE SEQUENCE [LARGE SCALE GENOMIC DNA]</scope>
    <source>
        <strain evidence="5">JGI-23</strain>
    </source>
</reference>
<dbReference type="PANTHER" id="PTHR44591:SF25">
    <property type="entry name" value="CHEMOTAXIS TWO-COMPONENT RESPONSE REGULATOR"/>
    <property type="match status" value="1"/>
</dbReference>
<dbReference type="SMART" id="SM00448">
    <property type="entry name" value="REC"/>
    <property type="match status" value="1"/>
</dbReference>
<sequence length="127" mass="14452">MEDGKIRFLVVDDSPTMRRIVINALKNIGYTDIVEAEDGKDALAKLYAEKIDFIITDWNMPNMTGLELTKAVRSDPNFANIPILMVTTRGMKQDVLEALQARVNNYIVKPFTPQILKEKIEQILKTL</sequence>
<dbReference type="EMBL" id="CZVW01000004">
    <property type="protein sequence ID" value="CUS98359.1"/>
    <property type="molecule type" value="Genomic_DNA"/>
</dbReference>
<keyword evidence="1 2" id="KW-0597">Phosphoprotein</keyword>
<dbReference type="InterPro" id="IPR050595">
    <property type="entry name" value="Bact_response_regulator"/>
</dbReference>
<dbReference type="SUPFAM" id="SSF52172">
    <property type="entry name" value="CheY-like"/>
    <property type="match status" value="1"/>
</dbReference>
<keyword evidence="5" id="KW-1185">Reference proteome</keyword>
<dbReference type="RefSeq" id="WP_200753986.1">
    <property type="nucleotide sequence ID" value="NZ_CZVW01000004.1"/>
</dbReference>
<evidence type="ECO:0000256" key="1">
    <source>
        <dbReference type="ARBA" id="ARBA00022553"/>
    </source>
</evidence>
<dbReference type="GO" id="GO:0000160">
    <property type="term" value="P:phosphorelay signal transduction system"/>
    <property type="evidence" value="ECO:0007669"/>
    <property type="project" value="InterPro"/>
</dbReference>
<proteinExistence type="predicted"/>
<accession>A0A0P1MS30</accession>
<dbReference type="InterPro" id="IPR001789">
    <property type="entry name" value="Sig_transdc_resp-reg_receiver"/>
</dbReference>